<dbReference type="InterPro" id="IPR027443">
    <property type="entry name" value="IPNS-like_sf"/>
</dbReference>
<dbReference type="AlphaFoldDB" id="A0A8H3CMI1"/>
<gene>
    <name evidence="1" type="ORF">RDB_LOCUS110720</name>
</gene>
<protein>
    <recommendedName>
        <fullName evidence="3">Non-haem dioxygenase N-terminal domain-containing protein</fullName>
    </recommendedName>
</protein>
<evidence type="ECO:0000313" key="2">
    <source>
        <dbReference type="Proteomes" id="UP000663861"/>
    </source>
</evidence>
<dbReference type="PANTHER" id="PTHR48420:SF1">
    <property type="entry name" value="NON-HAEM DIOXYGENASE N-TERMINAL DOMAIN-CONTAINING PROTEIN"/>
    <property type="match status" value="1"/>
</dbReference>
<dbReference type="PANTHER" id="PTHR48420">
    <property type="entry name" value="NON-HAEM DIOXYGENASE N-TERMINAL DOMAIN-CONTAINING PROTEIN"/>
    <property type="match status" value="1"/>
</dbReference>
<evidence type="ECO:0000313" key="1">
    <source>
        <dbReference type="EMBL" id="CAE6490330.1"/>
    </source>
</evidence>
<evidence type="ECO:0008006" key="3">
    <source>
        <dbReference type="Google" id="ProtNLM"/>
    </source>
</evidence>
<proteinExistence type="predicted"/>
<organism evidence="1 2">
    <name type="scientific">Rhizoctonia solani</name>
    <dbReference type="NCBI Taxonomy" id="456999"/>
    <lineage>
        <taxon>Eukaryota</taxon>
        <taxon>Fungi</taxon>
        <taxon>Dikarya</taxon>
        <taxon>Basidiomycota</taxon>
        <taxon>Agaricomycotina</taxon>
        <taxon>Agaricomycetes</taxon>
        <taxon>Cantharellales</taxon>
        <taxon>Ceratobasidiaceae</taxon>
        <taxon>Rhizoctonia</taxon>
    </lineage>
</organism>
<sequence>MTYTTTPEGAVVISYKTLTAAPESLAPAIERAFGSDPDCLGILVVTDLPAEYPAKRERLLRLAAAFGALPEETREKYSDEASRYSFGWSWGKEIMNGKPDTLKGSYYANPVVDEPNVGPEQKAAHPEYYGKNIWPDKDERGVEGFEEAFKDLGQFVFGVGCQVAGACQSFGEFVFGVGCQVAGACQSFVSQHLSNLSVSLEELLSKGHTSKARLLHYFPPTPENPLPAEDEPIDSWCGFHLDHSMLTGLCSAIYLNQSDSKIVAPPSSQSGLYIRTRGGDLVKVSIPPDALAFQTGEALELATAGRLRATPHCVRVGAGPGAENVSRETFALFMQPDTKQVLSEKETFARHRFMQPDTKQVLSEKETFGDFSQRVFAEHYDPVLAAA</sequence>
<dbReference type="SUPFAM" id="SSF51197">
    <property type="entry name" value="Clavaminate synthase-like"/>
    <property type="match status" value="1"/>
</dbReference>
<reference evidence="1" key="1">
    <citation type="submission" date="2021-01" db="EMBL/GenBank/DDBJ databases">
        <authorList>
            <person name="Kaushik A."/>
        </authorList>
    </citation>
    <scope>NUCLEOTIDE SEQUENCE</scope>
    <source>
        <strain evidence="1">AG4-RS23</strain>
    </source>
</reference>
<name>A0A8H3CMI1_9AGAM</name>
<dbReference type="EMBL" id="CAJMWY010002516">
    <property type="protein sequence ID" value="CAE6490330.1"/>
    <property type="molecule type" value="Genomic_DNA"/>
</dbReference>
<accession>A0A8H3CMI1</accession>
<comment type="caution">
    <text evidence="1">The sequence shown here is derived from an EMBL/GenBank/DDBJ whole genome shotgun (WGS) entry which is preliminary data.</text>
</comment>
<dbReference type="Proteomes" id="UP000663861">
    <property type="component" value="Unassembled WGS sequence"/>
</dbReference>
<dbReference type="Gene3D" id="2.60.120.330">
    <property type="entry name" value="B-lactam Antibiotic, Isopenicillin N Synthase, Chain"/>
    <property type="match status" value="1"/>
</dbReference>